<accession>A0ABZ2M7S7</accession>
<dbReference type="EMBL" id="CP089984">
    <property type="protein sequence ID" value="WXB18555.1"/>
    <property type="molecule type" value="Genomic_DNA"/>
</dbReference>
<dbReference type="InterPro" id="IPR037401">
    <property type="entry name" value="SnoaL-like"/>
</dbReference>
<dbReference type="Gene3D" id="3.10.450.50">
    <property type="match status" value="1"/>
</dbReference>
<dbReference type="PANTHER" id="PTHR41252:SF1">
    <property type="entry name" value="BLR2505 PROTEIN"/>
    <property type="match status" value="1"/>
</dbReference>
<dbReference type="PANTHER" id="PTHR41252">
    <property type="entry name" value="BLR2505 PROTEIN"/>
    <property type="match status" value="1"/>
</dbReference>
<gene>
    <name evidence="2" type="ORF">LZC94_15100</name>
</gene>
<evidence type="ECO:0000313" key="3">
    <source>
        <dbReference type="Proteomes" id="UP001370348"/>
    </source>
</evidence>
<name>A0ABZ2M7S7_9BACT</name>
<dbReference type="Proteomes" id="UP001370348">
    <property type="component" value="Chromosome"/>
</dbReference>
<proteinExistence type="predicted"/>
<dbReference type="Pfam" id="PF12680">
    <property type="entry name" value="SnoaL_2"/>
    <property type="match status" value="1"/>
</dbReference>
<organism evidence="2 3">
    <name type="scientific">Pendulispora albinea</name>
    <dbReference type="NCBI Taxonomy" id="2741071"/>
    <lineage>
        <taxon>Bacteria</taxon>
        <taxon>Pseudomonadati</taxon>
        <taxon>Myxococcota</taxon>
        <taxon>Myxococcia</taxon>
        <taxon>Myxococcales</taxon>
        <taxon>Sorangiineae</taxon>
        <taxon>Pendulisporaceae</taxon>
        <taxon>Pendulispora</taxon>
    </lineage>
</organism>
<dbReference type="RefSeq" id="WP_394828186.1">
    <property type="nucleotide sequence ID" value="NZ_CP089984.1"/>
</dbReference>
<dbReference type="SUPFAM" id="SSF54427">
    <property type="entry name" value="NTF2-like"/>
    <property type="match status" value="1"/>
</dbReference>
<keyword evidence="3" id="KW-1185">Reference proteome</keyword>
<sequence>MPTDVTRAIIDDYFTTYRAWGDPEDTAAFFSDDADWDIPGPVERAFWIGPRKGRAGVAAFIRDLRAAIEPIRYEIKSIVVDGDTAVVLGELSSRIKSTGKVFESEFATAFTIADGRIVRYRMYEDGYGLARACEPDPAP</sequence>
<protein>
    <submittedName>
        <fullName evidence="2">Nuclear transport factor 2 family protein</fullName>
    </submittedName>
</protein>
<dbReference type="InterPro" id="IPR032710">
    <property type="entry name" value="NTF2-like_dom_sf"/>
</dbReference>
<evidence type="ECO:0000259" key="1">
    <source>
        <dbReference type="Pfam" id="PF12680"/>
    </source>
</evidence>
<feature type="domain" description="SnoaL-like" evidence="1">
    <location>
        <begin position="20"/>
        <end position="120"/>
    </location>
</feature>
<reference evidence="2 3" key="1">
    <citation type="submission" date="2021-12" db="EMBL/GenBank/DDBJ databases">
        <title>Discovery of the Pendulisporaceae a myxobacterial family with distinct sporulation behavior and unique specialized metabolism.</title>
        <authorList>
            <person name="Garcia R."/>
            <person name="Popoff A."/>
            <person name="Bader C.D."/>
            <person name="Loehr J."/>
            <person name="Walesch S."/>
            <person name="Walt C."/>
            <person name="Boldt J."/>
            <person name="Bunk B."/>
            <person name="Haeckl F.J.F.P.J."/>
            <person name="Gunesch A.P."/>
            <person name="Birkelbach J."/>
            <person name="Nuebel U."/>
            <person name="Pietschmann T."/>
            <person name="Bach T."/>
            <person name="Mueller R."/>
        </authorList>
    </citation>
    <scope>NUCLEOTIDE SEQUENCE [LARGE SCALE GENOMIC DNA]</scope>
    <source>
        <strain evidence="2 3">MSr11954</strain>
    </source>
</reference>
<evidence type="ECO:0000313" key="2">
    <source>
        <dbReference type="EMBL" id="WXB18555.1"/>
    </source>
</evidence>